<evidence type="ECO:0000256" key="2">
    <source>
        <dbReference type="ARBA" id="ARBA00006751"/>
    </source>
</evidence>
<evidence type="ECO:0000256" key="5">
    <source>
        <dbReference type="ARBA" id="ARBA00022679"/>
    </source>
</evidence>
<dbReference type="AlphaFoldDB" id="A0A7V2AZ19"/>
<dbReference type="Pfam" id="PF01048">
    <property type="entry name" value="PNP_UDP_1"/>
    <property type="match status" value="1"/>
</dbReference>
<sequence>MQNQLFDVQAYRAQVEAAAAYIRTRTRLQPQIGIILGTGLGELAREVEPDVVIPYEEIPHFPLSTVESHHGRLLVGHLSGVPVYALQGRFHLYEGYTPQQVTFPVRVLATLGIDTLLISNAAGGMNPLFRRGDLMLITDHINLQGQNPLLGPNVADWGPRFPDMSEPYDPELRRLAEAKALELGIKLQQGVYVAVLGPNLETKAEYRFLRLIGADAVGMSTVPEVIVARHMNLRVMAISVITDECFPDALEPLSLASVIEAANEAQPRLTRLMKAVVETVGQQITASSS</sequence>
<evidence type="ECO:0000256" key="1">
    <source>
        <dbReference type="ARBA" id="ARBA00005058"/>
    </source>
</evidence>
<accession>A0A7V2AZ19</accession>
<dbReference type="NCBIfam" id="NF006054">
    <property type="entry name" value="PRK08202.1"/>
    <property type="match status" value="1"/>
</dbReference>
<dbReference type="InterPro" id="IPR035994">
    <property type="entry name" value="Nucleoside_phosphorylase_sf"/>
</dbReference>
<feature type="domain" description="Nucleoside phosphorylase" evidence="7">
    <location>
        <begin position="32"/>
        <end position="278"/>
    </location>
</feature>
<dbReference type="EMBL" id="DSGB01000002">
    <property type="protein sequence ID" value="HER95279.1"/>
    <property type="molecule type" value="Genomic_DNA"/>
</dbReference>
<evidence type="ECO:0000259" key="7">
    <source>
        <dbReference type="Pfam" id="PF01048"/>
    </source>
</evidence>
<evidence type="ECO:0000256" key="3">
    <source>
        <dbReference type="ARBA" id="ARBA00022553"/>
    </source>
</evidence>
<dbReference type="SUPFAM" id="SSF53167">
    <property type="entry name" value="Purine and uridine phosphorylases"/>
    <property type="match status" value="1"/>
</dbReference>
<comment type="function">
    <text evidence="6">The purine nucleoside phosphorylases catalyze the phosphorolytic breakdown of the N-glycosidic bond in the beta-(deoxy)ribonucleoside molecules, with the formation of the corresponding free purine bases and pentose-1-phosphate.</text>
</comment>
<protein>
    <recommendedName>
        <fullName evidence="6">Purine nucleoside phosphorylase</fullName>
        <ecNumber evidence="6">2.4.2.1</ecNumber>
    </recommendedName>
    <alternativeName>
        <fullName evidence="6">Inosine-guanosine phosphorylase</fullName>
    </alternativeName>
</protein>
<comment type="pathway">
    <text evidence="1 6">Purine metabolism; purine nucleoside salvage.</text>
</comment>
<comment type="similarity">
    <text evidence="2 6">Belongs to the PNP/MTAP phosphorylase family.</text>
</comment>
<dbReference type="PANTHER" id="PTHR11904">
    <property type="entry name" value="METHYLTHIOADENOSINE/PURINE NUCLEOSIDE PHOSPHORYLASE"/>
    <property type="match status" value="1"/>
</dbReference>
<evidence type="ECO:0000313" key="8">
    <source>
        <dbReference type="EMBL" id="HER95279.1"/>
    </source>
</evidence>
<dbReference type="FunFam" id="3.40.50.1580:FF:000010">
    <property type="entry name" value="Purine nucleoside phosphorylase"/>
    <property type="match status" value="1"/>
</dbReference>
<dbReference type="UniPathway" id="UPA00606"/>
<dbReference type="InterPro" id="IPR011270">
    <property type="entry name" value="Pur_Nuc_Pase_Ino/Guo-sp"/>
</dbReference>
<name>A0A7V2AZ19_RHOMR</name>
<dbReference type="EC" id="2.4.2.1" evidence="6"/>
<gene>
    <name evidence="8" type="ORF">ENO59_01970</name>
</gene>
<reference evidence="8" key="1">
    <citation type="journal article" date="2020" name="mSystems">
        <title>Genome- and Community-Level Interaction Insights into Carbon Utilization and Element Cycling Functions of Hydrothermarchaeota in Hydrothermal Sediment.</title>
        <authorList>
            <person name="Zhou Z."/>
            <person name="Liu Y."/>
            <person name="Xu W."/>
            <person name="Pan J."/>
            <person name="Luo Z.H."/>
            <person name="Li M."/>
        </authorList>
    </citation>
    <scope>NUCLEOTIDE SEQUENCE [LARGE SCALE GENOMIC DNA]</scope>
    <source>
        <strain evidence="8">SpSt-143</strain>
    </source>
</reference>
<organism evidence="8">
    <name type="scientific">Rhodothermus marinus</name>
    <name type="common">Rhodothermus obamensis</name>
    <dbReference type="NCBI Taxonomy" id="29549"/>
    <lineage>
        <taxon>Bacteria</taxon>
        <taxon>Pseudomonadati</taxon>
        <taxon>Rhodothermota</taxon>
        <taxon>Rhodothermia</taxon>
        <taxon>Rhodothermales</taxon>
        <taxon>Rhodothermaceae</taxon>
        <taxon>Rhodothermus</taxon>
    </lineage>
</organism>
<keyword evidence="5 6" id="KW-0808">Transferase</keyword>
<dbReference type="InterPro" id="IPR000845">
    <property type="entry name" value="Nucleoside_phosphorylase_d"/>
</dbReference>
<dbReference type="GO" id="GO:0005737">
    <property type="term" value="C:cytoplasm"/>
    <property type="evidence" value="ECO:0007669"/>
    <property type="project" value="TreeGrafter"/>
</dbReference>
<dbReference type="PIRSF" id="PIRSF000477">
    <property type="entry name" value="PurNPase"/>
    <property type="match status" value="1"/>
</dbReference>
<dbReference type="NCBIfam" id="TIGR01700">
    <property type="entry name" value="PNPH"/>
    <property type="match status" value="1"/>
</dbReference>
<evidence type="ECO:0000256" key="4">
    <source>
        <dbReference type="ARBA" id="ARBA00022676"/>
    </source>
</evidence>
<dbReference type="GO" id="GO:0004731">
    <property type="term" value="F:purine-nucleoside phosphorylase activity"/>
    <property type="evidence" value="ECO:0007669"/>
    <property type="project" value="UniProtKB-EC"/>
</dbReference>
<evidence type="ECO:0000256" key="6">
    <source>
        <dbReference type="PIRNR" id="PIRNR000477"/>
    </source>
</evidence>
<dbReference type="CDD" id="cd09009">
    <property type="entry name" value="PNP-EcPNPII_like"/>
    <property type="match status" value="1"/>
</dbReference>
<dbReference type="NCBIfam" id="TIGR01697">
    <property type="entry name" value="PNPH-PUNA-XAPA"/>
    <property type="match status" value="1"/>
</dbReference>
<dbReference type="Gene3D" id="3.40.50.1580">
    <property type="entry name" value="Nucleoside phosphorylase domain"/>
    <property type="match status" value="1"/>
</dbReference>
<dbReference type="PANTHER" id="PTHR11904:SF9">
    <property type="entry name" value="PURINE NUCLEOSIDE PHOSPHORYLASE-RELATED"/>
    <property type="match status" value="1"/>
</dbReference>
<dbReference type="InterPro" id="IPR011268">
    <property type="entry name" value="Purine_phosphorylase"/>
</dbReference>
<keyword evidence="3" id="KW-0597">Phosphoprotein</keyword>
<dbReference type="GO" id="GO:0009116">
    <property type="term" value="P:nucleoside metabolic process"/>
    <property type="evidence" value="ECO:0007669"/>
    <property type="project" value="InterPro"/>
</dbReference>
<proteinExistence type="inferred from homology"/>
<comment type="caution">
    <text evidence="8">The sequence shown here is derived from an EMBL/GenBank/DDBJ whole genome shotgun (WGS) entry which is preliminary data.</text>
</comment>
<keyword evidence="4 6" id="KW-0328">Glycosyltransferase</keyword>